<evidence type="ECO:0000256" key="1">
    <source>
        <dbReference type="SAM" id="MobiDB-lite"/>
    </source>
</evidence>
<dbReference type="AlphaFoldDB" id="A0ABD3XIH2"/>
<keyword evidence="5" id="KW-1185">Reference proteome</keyword>
<gene>
    <name evidence="4" type="ORF">ACJMK2_024913</name>
</gene>
<sequence length="388" mass="43598">MQTEAKICVFFVLLAICHTNDRRLNGQLDEPMILPFVCNHSNSSSVTIYTENALNYIIYDVAQNKCTNVSNYFNDRIESCVFNGKNLNLAFKQLKWLDKGNYTALDDQGFILDSIFVAISDNGKSTQQVTYSPFSSRPKDRDALGLHLGLSVVVIFVAACLVIIAVLKYRQRKARWTTTNKFADRNEGKDTSNSFDNVSHVYEEAPSLDKSISILTKVNNEHDSTELSHNSGQDKAKQNEEQMYPLDITSPKITETKLLIQSNLFSAENLQSDIDHIYNNLHTRVHLQPKCLLDGPYPTSSECIAGSSFEYENVLQRNSITAQALAPDPNVIEKSKGQVKIADSTLRHKKVRNKSSSLVDPSTLYAKVNKKKTTKSHYNDSLSEHSTT</sequence>
<proteinExistence type="predicted"/>
<evidence type="ECO:0000256" key="2">
    <source>
        <dbReference type="SAM" id="Phobius"/>
    </source>
</evidence>
<protein>
    <submittedName>
        <fullName evidence="4">Uncharacterized protein</fullName>
    </submittedName>
</protein>
<keyword evidence="2" id="KW-1133">Transmembrane helix</keyword>
<reference evidence="4 5" key="1">
    <citation type="submission" date="2024-11" db="EMBL/GenBank/DDBJ databases">
        <title>Chromosome-level genome assembly of the freshwater bivalve Anodonta woodiana.</title>
        <authorList>
            <person name="Chen X."/>
        </authorList>
    </citation>
    <scope>NUCLEOTIDE SEQUENCE [LARGE SCALE GENOMIC DNA]</scope>
    <source>
        <strain evidence="4">MN2024</strain>
        <tissue evidence="4">Gills</tissue>
    </source>
</reference>
<comment type="caution">
    <text evidence="4">The sequence shown here is derived from an EMBL/GenBank/DDBJ whole genome shotgun (WGS) entry which is preliminary data.</text>
</comment>
<accession>A0ABD3XIH2</accession>
<feature type="region of interest" description="Disordered" evidence="1">
    <location>
        <begin position="369"/>
        <end position="388"/>
    </location>
</feature>
<keyword evidence="2" id="KW-0812">Transmembrane</keyword>
<keyword evidence="2" id="KW-0472">Membrane</keyword>
<feature type="chain" id="PRO_5044890810" evidence="3">
    <location>
        <begin position="20"/>
        <end position="388"/>
    </location>
</feature>
<evidence type="ECO:0000256" key="3">
    <source>
        <dbReference type="SAM" id="SignalP"/>
    </source>
</evidence>
<name>A0ABD3XIH2_SINWO</name>
<dbReference type="Proteomes" id="UP001634394">
    <property type="component" value="Unassembled WGS sequence"/>
</dbReference>
<feature type="transmembrane region" description="Helical" evidence="2">
    <location>
        <begin position="144"/>
        <end position="167"/>
    </location>
</feature>
<dbReference type="EMBL" id="JBJQND010000002">
    <property type="protein sequence ID" value="KAL3884812.1"/>
    <property type="molecule type" value="Genomic_DNA"/>
</dbReference>
<feature type="compositionally biased region" description="Polar residues" evidence="1">
    <location>
        <begin position="379"/>
        <end position="388"/>
    </location>
</feature>
<feature type="signal peptide" evidence="3">
    <location>
        <begin position="1"/>
        <end position="19"/>
    </location>
</feature>
<evidence type="ECO:0000313" key="4">
    <source>
        <dbReference type="EMBL" id="KAL3884812.1"/>
    </source>
</evidence>
<evidence type="ECO:0000313" key="5">
    <source>
        <dbReference type="Proteomes" id="UP001634394"/>
    </source>
</evidence>
<organism evidence="4 5">
    <name type="scientific">Sinanodonta woodiana</name>
    <name type="common">Chinese pond mussel</name>
    <name type="synonym">Anodonta woodiana</name>
    <dbReference type="NCBI Taxonomy" id="1069815"/>
    <lineage>
        <taxon>Eukaryota</taxon>
        <taxon>Metazoa</taxon>
        <taxon>Spiralia</taxon>
        <taxon>Lophotrochozoa</taxon>
        <taxon>Mollusca</taxon>
        <taxon>Bivalvia</taxon>
        <taxon>Autobranchia</taxon>
        <taxon>Heteroconchia</taxon>
        <taxon>Palaeoheterodonta</taxon>
        <taxon>Unionida</taxon>
        <taxon>Unionoidea</taxon>
        <taxon>Unionidae</taxon>
        <taxon>Unioninae</taxon>
        <taxon>Sinanodonta</taxon>
    </lineage>
</organism>
<keyword evidence="3" id="KW-0732">Signal</keyword>